<dbReference type="GO" id="GO:0005886">
    <property type="term" value="C:plasma membrane"/>
    <property type="evidence" value="ECO:0007669"/>
    <property type="project" value="TreeGrafter"/>
</dbReference>
<organism evidence="3 4">
    <name type="scientific">Penicillium decumbens</name>
    <dbReference type="NCBI Taxonomy" id="69771"/>
    <lineage>
        <taxon>Eukaryota</taxon>
        <taxon>Fungi</taxon>
        <taxon>Dikarya</taxon>
        <taxon>Ascomycota</taxon>
        <taxon>Pezizomycotina</taxon>
        <taxon>Eurotiomycetes</taxon>
        <taxon>Eurotiomycetidae</taxon>
        <taxon>Eurotiales</taxon>
        <taxon>Aspergillaceae</taxon>
        <taxon>Penicillium</taxon>
    </lineage>
</organism>
<dbReference type="OrthoDB" id="5599269at2759"/>
<dbReference type="AlphaFoldDB" id="A0A1V6NW83"/>
<dbReference type="Gene3D" id="1.20.1270.60">
    <property type="entry name" value="Arfaptin homology (AH) domain/BAR domain"/>
    <property type="match status" value="1"/>
</dbReference>
<dbReference type="GO" id="GO:0036286">
    <property type="term" value="C:eisosome filament"/>
    <property type="evidence" value="ECO:0007669"/>
    <property type="project" value="TreeGrafter"/>
</dbReference>
<gene>
    <name evidence="3" type="ORF">PENDEC_c033G04561</name>
</gene>
<name>A0A1V6NW83_PENDC</name>
<accession>A0A1V6NW83</accession>
<dbReference type="Pfam" id="PF13805">
    <property type="entry name" value="Pil1"/>
    <property type="match status" value="1"/>
</dbReference>
<dbReference type="InterPro" id="IPR028245">
    <property type="entry name" value="PIL1/LSP1"/>
</dbReference>
<dbReference type="STRING" id="69771.A0A1V6NW83"/>
<evidence type="ECO:0000313" key="3">
    <source>
        <dbReference type="EMBL" id="OQD68606.1"/>
    </source>
</evidence>
<comment type="caution">
    <text evidence="3">The sequence shown here is derived from an EMBL/GenBank/DDBJ whole genome shotgun (WGS) entry which is preliminary data.</text>
</comment>
<dbReference type="EMBL" id="MDYL01000033">
    <property type="protein sequence ID" value="OQD68606.1"/>
    <property type="molecule type" value="Genomic_DNA"/>
</dbReference>
<sequence>MTNRTLSIRSRKEPRHRFTINTFRGMSGPELSRKLSRLIKSENSAIGAYEAAGRERGSIASQLSDWGESTEDDAISDISDKLGVMMAEMGEQEDVFAQNLEDYRGTLKHIRNMESSVQPSREQRQKVTDEIAKLKYKDPNSPRLTTLEHELVRAEAQNLVAEAQLSNTTRTKLKEAFDIHLAAVVERAEKQIILAKHARRLLDYIDDTPVVPGDARQSYEHELEARGVLEDAENDLRSWRPSLEPMATADQEVPVHGNGAADHDSDGVNAGVESDSVINVVTTSTTVEKKQVNEPQASTPEAQPVPLAS</sequence>
<keyword evidence="1" id="KW-0597">Phosphoprotein</keyword>
<evidence type="ECO:0000256" key="1">
    <source>
        <dbReference type="ARBA" id="ARBA00022553"/>
    </source>
</evidence>
<feature type="compositionally biased region" description="Low complexity" evidence="2">
    <location>
        <begin position="274"/>
        <end position="286"/>
    </location>
</feature>
<dbReference type="GO" id="GO:0070941">
    <property type="term" value="P:eisosome assembly"/>
    <property type="evidence" value="ECO:0007669"/>
    <property type="project" value="TreeGrafter"/>
</dbReference>
<dbReference type="PANTHER" id="PTHR31962">
    <property type="entry name" value="SPHINGOLIPID LONG CHAIN BASE-RESPONSIVE PROTEIN PIL1"/>
    <property type="match status" value="1"/>
</dbReference>
<dbReference type="OMA" id="MTRQKFK"/>
<evidence type="ECO:0008006" key="5">
    <source>
        <dbReference type="Google" id="ProtNLM"/>
    </source>
</evidence>
<dbReference type="Proteomes" id="UP000191522">
    <property type="component" value="Unassembled WGS sequence"/>
</dbReference>
<proteinExistence type="predicted"/>
<dbReference type="PANTHER" id="PTHR31962:SF4">
    <property type="entry name" value="PRIMARY COMPONENT OF EISOSOMES (EUROFUNG)"/>
    <property type="match status" value="1"/>
</dbReference>
<keyword evidence="4" id="KW-1185">Reference proteome</keyword>
<evidence type="ECO:0000313" key="4">
    <source>
        <dbReference type="Proteomes" id="UP000191522"/>
    </source>
</evidence>
<dbReference type="InterPro" id="IPR027267">
    <property type="entry name" value="AH/BAR_dom_sf"/>
</dbReference>
<dbReference type="FunFam" id="1.20.1270.60:FF:000005">
    <property type="entry name" value="Sphingolipid long chain base-responsive pil1"/>
    <property type="match status" value="1"/>
</dbReference>
<reference evidence="4" key="1">
    <citation type="journal article" date="2017" name="Nat. Microbiol.">
        <title>Global analysis of biosynthetic gene clusters reveals vast potential of secondary metabolite production in Penicillium species.</title>
        <authorList>
            <person name="Nielsen J.C."/>
            <person name="Grijseels S."/>
            <person name="Prigent S."/>
            <person name="Ji B."/>
            <person name="Dainat J."/>
            <person name="Nielsen K.F."/>
            <person name="Frisvad J.C."/>
            <person name="Workman M."/>
            <person name="Nielsen J."/>
        </authorList>
    </citation>
    <scope>NUCLEOTIDE SEQUENCE [LARGE SCALE GENOMIC DNA]</scope>
    <source>
        <strain evidence="4">IBT 11843</strain>
    </source>
</reference>
<evidence type="ECO:0000256" key="2">
    <source>
        <dbReference type="SAM" id="MobiDB-lite"/>
    </source>
</evidence>
<dbReference type="GO" id="GO:0006897">
    <property type="term" value="P:endocytosis"/>
    <property type="evidence" value="ECO:0007669"/>
    <property type="project" value="TreeGrafter"/>
</dbReference>
<dbReference type="GO" id="GO:0008289">
    <property type="term" value="F:lipid binding"/>
    <property type="evidence" value="ECO:0007669"/>
    <property type="project" value="TreeGrafter"/>
</dbReference>
<protein>
    <recommendedName>
        <fullName evidence="5">Sphingolipid long chain base-responsive protein PIL1</fullName>
    </recommendedName>
</protein>
<feature type="region of interest" description="Disordered" evidence="2">
    <location>
        <begin position="254"/>
        <end position="309"/>
    </location>
</feature>